<organism evidence="2">
    <name type="scientific">Noctiluca scintillans</name>
    <name type="common">Sea sparkle</name>
    <name type="synonym">Red tide dinoflagellate</name>
    <dbReference type="NCBI Taxonomy" id="2966"/>
    <lineage>
        <taxon>Eukaryota</taxon>
        <taxon>Sar</taxon>
        <taxon>Alveolata</taxon>
        <taxon>Dinophyceae</taxon>
        <taxon>Noctilucales</taxon>
        <taxon>Noctilucaceae</taxon>
        <taxon>Noctiluca</taxon>
    </lineage>
</organism>
<evidence type="ECO:0000256" key="1">
    <source>
        <dbReference type="SAM" id="MobiDB-lite"/>
    </source>
</evidence>
<proteinExistence type="predicted"/>
<name>A0A7S1AZT0_NOCSC</name>
<accession>A0A7S1AZT0</accession>
<dbReference type="AlphaFoldDB" id="A0A7S1AZT0"/>
<protein>
    <submittedName>
        <fullName evidence="2">Uncharacterized protein</fullName>
    </submittedName>
</protein>
<sequence>MQKGPSSDVEEAPTSEEHNLTEEEFMERFLALAARRIHEEKLRESGFAFHEARLFRVRRSKPHGWSEQIWNQSITGQLSCTSGFGFAGTNSTSSSATSSTRLRL</sequence>
<feature type="region of interest" description="Disordered" evidence="1">
    <location>
        <begin position="1"/>
        <end position="22"/>
    </location>
</feature>
<dbReference type="EMBL" id="HBFQ01063385">
    <property type="protein sequence ID" value="CAD8870498.1"/>
    <property type="molecule type" value="Transcribed_RNA"/>
</dbReference>
<reference evidence="2" key="1">
    <citation type="submission" date="2021-01" db="EMBL/GenBank/DDBJ databases">
        <authorList>
            <person name="Corre E."/>
            <person name="Pelletier E."/>
            <person name="Niang G."/>
            <person name="Scheremetjew M."/>
            <person name="Finn R."/>
            <person name="Kale V."/>
            <person name="Holt S."/>
            <person name="Cochrane G."/>
            <person name="Meng A."/>
            <person name="Brown T."/>
            <person name="Cohen L."/>
        </authorList>
    </citation>
    <scope>NUCLEOTIDE SEQUENCE</scope>
</reference>
<evidence type="ECO:0000313" key="2">
    <source>
        <dbReference type="EMBL" id="CAD8870498.1"/>
    </source>
</evidence>
<gene>
    <name evidence="2" type="ORF">NSCI0253_LOCUS44855</name>
</gene>